<evidence type="ECO:0000256" key="2">
    <source>
        <dbReference type="ARBA" id="ARBA00022737"/>
    </source>
</evidence>
<feature type="domain" description="Arf-GAP" evidence="7">
    <location>
        <begin position="19"/>
        <end position="138"/>
    </location>
</feature>
<evidence type="ECO:0000256" key="4">
    <source>
        <dbReference type="ARBA" id="ARBA00022833"/>
    </source>
</evidence>
<dbReference type="AlphaFoldDB" id="A0A915EPM0"/>
<evidence type="ECO:0000256" key="1">
    <source>
        <dbReference type="ARBA" id="ARBA00022723"/>
    </source>
</evidence>
<dbReference type="SMART" id="SM00105">
    <property type="entry name" value="ArfGap"/>
    <property type="match status" value="1"/>
</dbReference>
<feature type="compositionally biased region" description="Polar residues" evidence="6">
    <location>
        <begin position="168"/>
        <end position="179"/>
    </location>
</feature>
<evidence type="ECO:0000313" key="8">
    <source>
        <dbReference type="Proteomes" id="UP000887574"/>
    </source>
</evidence>
<dbReference type="PANTHER" id="PTHR46134">
    <property type="entry name" value="DRONGO, ISOFORM F"/>
    <property type="match status" value="1"/>
</dbReference>
<reference evidence="9" key="1">
    <citation type="submission" date="2022-11" db="UniProtKB">
        <authorList>
            <consortium name="WormBaseParasite"/>
        </authorList>
    </citation>
    <scope>IDENTIFICATION</scope>
</reference>
<evidence type="ECO:0000256" key="5">
    <source>
        <dbReference type="PROSITE-ProRule" id="PRU00288"/>
    </source>
</evidence>
<keyword evidence="1" id="KW-0479">Metal-binding</keyword>
<feature type="compositionally biased region" description="Polar residues" evidence="6">
    <location>
        <begin position="423"/>
        <end position="437"/>
    </location>
</feature>
<feature type="region of interest" description="Disordered" evidence="6">
    <location>
        <begin position="286"/>
        <end position="321"/>
    </location>
</feature>
<dbReference type="CDD" id="cd08838">
    <property type="entry name" value="ArfGap_AGFG"/>
    <property type="match status" value="1"/>
</dbReference>
<protein>
    <submittedName>
        <fullName evidence="9">Arf-GAP domain-containing protein</fullName>
    </submittedName>
</protein>
<dbReference type="GO" id="GO:0005096">
    <property type="term" value="F:GTPase activator activity"/>
    <property type="evidence" value="ECO:0007669"/>
    <property type="project" value="InterPro"/>
</dbReference>
<feature type="compositionally biased region" description="Low complexity" evidence="6">
    <location>
        <begin position="155"/>
        <end position="167"/>
    </location>
</feature>
<dbReference type="InterPro" id="IPR037278">
    <property type="entry name" value="ARFGAP/RecO"/>
</dbReference>
<name>A0A915EPM0_9BILA</name>
<keyword evidence="4" id="KW-0862">Zinc</keyword>
<evidence type="ECO:0000256" key="3">
    <source>
        <dbReference type="ARBA" id="ARBA00022771"/>
    </source>
</evidence>
<sequence length="526" mass="56822">MSVNSSSAAQRKKLEEKNARAVRELMNIPANKFCFECGQRGPTYVNVTEGSFCCMHCSGLLRGLNPPHRVKSISMSTFSDDDVKKLKLLGNEENQKIWLGLLDKKIKFEPRVEDEVRQHLIQKYENKRWHVSPDDLMQQKQLLEQHFHNRRDSVSSHSIHSHQSNQSAPPNLNPSSQTGKQATLDLLTGDIFGVPSQINTGSLAALPTPFGSNFNPLSHSSQPSALAFPTHMQHAFQSSEKTPTASDVTLGSASITAPAGASATIPDFAAFDTNFGSLNLNQSSTSCVSNPSIHPANSAEKSASSSVASRPPLPQSSPVVWPSQSKSAALLENVAQGKASTPSYFEKLDSDILRHSITSQQHQQTTTSDGKPIMSVCNTLPDYSALEDLFRGSSSSSTTTTAPSFGDPFPTSFGFTPSFPTTQQSETSQHSAFNKSSTIGNIGEFSTAFQGTQKSQLQPVTTTGQNLAPNPFYSMSNFTSCLPDPFAPAVPSAADVHSKSVLPNGVHGMIQPNSFQSAQDWNPFTN</sequence>
<dbReference type="PANTHER" id="PTHR46134:SF3">
    <property type="entry name" value="ARFGAP WITH FG REPEATS 1"/>
    <property type="match status" value="1"/>
</dbReference>
<dbReference type="WBParaSite" id="jg8466">
    <property type="protein sequence ID" value="jg8466"/>
    <property type="gene ID" value="jg8466"/>
</dbReference>
<dbReference type="InterPro" id="IPR001164">
    <property type="entry name" value="ArfGAP_dom"/>
</dbReference>
<dbReference type="PROSITE" id="PS50115">
    <property type="entry name" value="ARFGAP"/>
    <property type="match status" value="1"/>
</dbReference>
<dbReference type="Pfam" id="PF01412">
    <property type="entry name" value="ArfGap"/>
    <property type="match status" value="1"/>
</dbReference>
<evidence type="ECO:0000259" key="7">
    <source>
        <dbReference type="PROSITE" id="PS50115"/>
    </source>
</evidence>
<dbReference type="Proteomes" id="UP000887574">
    <property type="component" value="Unplaced"/>
</dbReference>
<dbReference type="GO" id="GO:0016020">
    <property type="term" value="C:membrane"/>
    <property type="evidence" value="ECO:0007669"/>
    <property type="project" value="TreeGrafter"/>
</dbReference>
<feature type="region of interest" description="Disordered" evidence="6">
    <location>
        <begin position="149"/>
        <end position="179"/>
    </location>
</feature>
<keyword evidence="3 5" id="KW-0863">Zinc-finger</keyword>
<dbReference type="InterPro" id="IPR052248">
    <property type="entry name" value="Arf-GAP_FG-repeat_protein"/>
</dbReference>
<dbReference type="SUPFAM" id="SSF57863">
    <property type="entry name" value="ArfGap/RecO-like zinc finger"/>
    <property type="match status" value="1"/>
</dbReference>
<evidence type="ECO:0000256" key="6">
    <source>
        <dbReference type="SAM" id="MobiDB-lite"/>
    </source>
</evidence>
<dbReference type="GO" id="GO:0005737">
    <property type="term" value="C:cytoplasm"/>
    <property type="evidence" value="ECO:0007669"/>
    <property type="project" value="TreeGrafter"/>
</dbReference>
<dbReference type="PRINTS" id="PR00405">
    <property type="entry name" value="REVINTRACTNG"/>
</dbReference>
<dbReference type="Gene3D" id="1.10.220.150">
    <property type="entry name" value="Arf GTPase activating protein"/>
    <property type="match status" value="1"/>
</dbReference>
<dbReference type="GO" id="GO:0008270">
    <property type="term" value="F:zinc ion binding"/>
    <property type="evidence" value="ECO:0007669"/>
    <property type="project" value="UniProtKB-KW"/>
</dbReference>
<accession>A0A915EPM0</accession>
<keyword evidence="2" id="KW-0677">Repeat</keyword>
<feature type="compositionally biased region" description="Low complexity" evidence="6">
    <location>
        <begin position="412"/>
        <end position="422"/>
    </location>
</feature>
<evidence type="ECO:0000313" key="9">
    <source>
        <dbReference type="WBParaSite" id="jg8466"/>
    </source>
</evidence>
<organism evidence="8 9">
    <name type="scientific">Ditylenchus dipsaci</name>
    <dbReference type="NCBI Taxonomy" id="166011"/>
    <lineage>
        <taxon>Eukaryota</taxon>
        <taxon>Metazoa</taxon>
        <taxon>Ecdysozoa</taxon>
        <taxon>Nematoda</taxon>
        <taxon>Chromadorea</taxon>
        <taxon>Rhabditida</taxon>
        <taxon>Tylenchina</taxon>
        <taxon>Tylenchomorpha</taxon>
        <taxon>Sphaerularioidea</taxon>
        <taxon>Anguinidae</taxon>
        <taxon>Anguininae</taxon>
        <taxon>Ditylenchus</taxon>
    </lineage>
</organism>
<dbReference type="InterPro" id="IPR038508">
    <property type="entry name" value="ArfGAP_dom_sf"/>
</dbReference>
<keyword evidence="8" id="KW-1185">Reference proteome</keyword>
<feature type="compositionally biased region" description="Low complexity" evidence="6">
    <location>
        <begin position="295"/>
        <end position="321"/>
    </location>
</feature>
<feature type="region of interest" description="Disordered" evidence="6">
    <location>
        <begin position="412"/>
        <end position="437"/>
    </location>
</feature>
<proteinExistence type="predicted"/>